<dbReference type="RefSeq" id="WP_263228144.1">
    <property type="nucleotide sequence ID" value="NZ_CP106793.1"/>
</dbReference>
<reference evidence="5" key="1">
    <citation type="submission" date="2022-10" db="EMBL/GenBank/DDBJ databases">
        <authorList>
            <person name="Mo P."/>
        </authorList>
    </citation>
    <scope>NUCLEOTIDE SEQUENCE</scope>
    <source>
        <strain evidence="5">HUAS 13-4</strain>
    </source>
</reference>
<dbReference type="InterPro" id="IPR036388">
    <property type="entry name" value="WH-like_DNA-bd_sf"/>
</dbReference>
<dbReference type="PRINTS" id="PR00038">
    <property type="entry name" value="HTHLUXR"/>
</dbReference>
<dbReference type="InterPro" id="IPR016032">
    <property type="entry name" value="Sig_transdc_resp-reg_C-effctor"/>
</dbReference>
<evidence type="ECO:0000313" key="5">
    <source>
        <dbReference type="EMBL" id="UXY17958.1"/>
    </source>
</evidence>
<dbReference type="PROSITE" id="PS50043">
    <property type="entry name" value="HTH_LUXR_2"/>
    <property type="match status" value="1"/>
</dbReference>
<accession>A0ABY6DUQ1</accession>
<name>A0ABY6DUQ1_9ACTN</name>
<evidence type="ECO:0000256" key="3">
    <source>
        <dbReference type="ARBA" id="ARBA00023163"/>
    </source>
</evidence>
<dbReference type="Proteomes" id="UP001061298">
    <property type="component" value="Chromosome"/>
</dbReference>
<dbReference type="PANTHER" id="PTHR44688:SF16">
    <property type="entry name" value="DNA-BINDING TRANSCRIPTIONAL ACTIVATOR DEVR_DOSR"/>
    <property type="match status" value="1"/>
</dbReference>
<keyword evidence="2" id="KW-0238">DNA-binding</keyword>
<dbReference type="InterPro" id="IPR000792">
    <property type="entry name" value="Tscrpt_reg_LuxR_C"/>
</dbReference>
<dbReference type="Pfam" id="PF00196">
    <property type="entry name" value="GerE"/>
    <property type="match status" value="1"/>
</dbReference>
<feature type="domain" description="HTH luxR-type" evidence="4">
    <location>
        <begin position="190"/>
        <end position="255"/>
    </location>
</feature>
<dbReference type="EMBL" id="CP106793">
    <property type="protein sequence ID" value="UXY17958.1"/>
    <property type="molecule type" value="Genomic_DNA"/>
</dbReference>
<organism evidence="5 6">
    <name type="scientific">Streptomyces cynarae</name>
    <dbReference type="NCBI Taxonomy" id="2981134"/>
    <lineage>
        <taxon>Bacteria</taxon>
        <taxon>Bacillati</taxon>
        <taxon>Actinomycetota</taxon>
        <taxon>Actinomycetes</taxon>
        <taxon>Kitasatosporales</taxon>
        <taxon>Streptomycetaceae</taxon>
        <taxon>Streptomyces</taxon>
    </lineage>
</organism>
<sequence length="268" mass="28917">MAQRLDAAYERMLSVATAALHEREPARLWPLMAATLPDVCGGEVLIYKLDDWSESAGTVGAAPEAASALDVLDDEALGLLRTGFPFAGHYANDRDRAPVTAGRVLGAAWSASATARLVDDALDMDHVLAIPLPEATTPVTGCLVYRAGTDFTDDQLRFAHQVQPLLAAVDQQRQLLESWQRLVAPGAAQDVAADCDLTPRETAVLLLLTEALTAAAIGRRLGISDRTVHKHIQNVYRKLGTRDRISTVLRAQQLGLVPAPNPPHRRRG</sequence>
<keyword evidence="3" id="KW-0804">Transcription</keyword>
<evidence type="ECO:0000313" key="6">
    <source>
        <dbReference type="Proteomes" id="UP001061298"/>
    </source>
</evidence>
<evidence type="ECO:0000256" key="1">
    <source>
        <dbReference type="ARBA" id="ARBA00023015"/>
    </source>
</evidence>
<gene>
    <name evidence="5" type="ORF">N8I84_03835</name>
</gene>
<evidence type="ECO:0000259" key="4">
    <source>
        <dbReference type="PROSITE" id="PS50043"/>
    </source>
</evidence>
<dbReference type="SMART" id="SM00421">
    <property type="entry name" value="HTH_LUXR"/>
    <property type="match status" value="1"/>
</dbReference>
<keyword evidence="1" id="KW-0805">Transcription regulation</keyword>
<evidence type="ECO:0000256" key="2">
    <source>
        <dbReference type="ARBA" id="ARBA00023125"/>
    </source>
</evidence>
<dbReference type="SUPFAM" id="SSF46894">
    <property type="entry name" value="C-terminal effector domain of the bipartite response regulators"/>
    <property type="match status" value="1"/>
</dbReference>
<protein>
    <submittedName>
        <fullName evidence="5">LuxR C-terminal-related transcriptional regulator</fullName>
    </submittedName>
</protein>
<keyword evidence="6" id="KW-1185">Reference proteome</keyword>
<proteinExistence type="predicted"/>
<dbReference type="Gene3D" id="1.10.10.10">
    <property type="entry name" value="Winged helix-like DNA-binding domain superfamily/Winged helix DNA-binding domain"/>
    <property type="match status" value="1"/>
</dbReference>
<dbReference type="PANTHER" id="PTHR44688">
    <property type="entry name" value="DNA-BINDING TRANSCRIPTIONAL ACTIVATOR DEVR_DOSR"/>
    <property type="match status" value="1"/>
</dbReference>